<dbReference type="EMBL" id="CDSF01000076">
    <property type="protein sequence ID" value="CEO96823.1"/>
    <property type="molecule type" value="Genomic_DNA"/>
</dbReference>
<keyword evidence="2" id="KW-1185">Reference proteome</keyword>
<reference evidence="1 2" key="1">
    <citation type="submission" date="2015-02" db="EMBL/GenBank/DDBJ databases">
        <authorList>
            <person name="Chooi Y.-H."/>
        </authorList>
    </citation>
    <scope>NUCLEOTIDE SEQUENCE [LARGE SCALE GENOMIC DNA]</scope>
    <source>
        <strain evidence="1">E3</strain>
    </source>
</reference>
<organism evidence="1 2">
    <name type="scientific">Plasmodiophora brassicae</name>
    <name type="common">Clubroot disease agent</name>
    <dbReference type="NCBI Taxonomy" id="37360"/>
    <lineage>
        <taxon>Eukaryota</taxon>
        <taxon>Sar</taxon>
        <taxon>Rhizaria</taxon>
        <taxon>Endomyxa</taxon>
        <taxon>Phytomyxea</taxon>
        <taxon>Plasmodiophorida</taxon>
        <taxon>Plasmodiophoridae</taxon>
        <taxon>Plasmodiophora</taxon>
    </lineage>
</organism>
<evidence type="ECO:0000313" key="2">
    <source>
        <dbReference type="Proteomes" id="UP000039324"/>
    </source>
</evidence>
<evidence type="ECO:0000313" key="1">
    <source>
        <dbReference type="EMBL" id="CEO96823.1"/>
    </source>
</evidence>
<dbReference type="Proteomes" id="UP000039324">
    <property type="component" value="Unassembled WGS sequence"/>
</dbReference>
<proteinExistence type="predicted"/>
<sequence>MVDMKRLVKLYHPRNNNGRFQAWLKKTPGHQAKPYKGVYDSLEALLESIYRVFGDTWSEHVIVNVETLEA</sequence>
<protein>
    <submittedName>
        <fullName evidence="1">Uncharacterized protein</fullName>
    </submittedName>
</protein>
<name>A0A0G4IND3_PLABS</name>
<dbReference type="AlphaFoldDB" id="A0A0G4IND3"/>
<gene>
    <name evidence="1" type="ORF">PBRA_005427</name>
</gene>
<accession>A0A0G4IND3</accession>